<organism evidence="2 3">
    <name type="scientific">Paenibacillus silvae</name>
    <dbReference type="NCBI Taxonomy" id="1325358"/>
    <lineage>
        <taxon>Bacteria</taxon>
        <taxon>Bacillati</taxon>
        <taxon>Bacillota</taxon>
        <taxon>Bacilli</taxon>
        <taxon>Bacillales</taxon>
        <taxon>Paenibacillaceae</taxon>
        <taxon>Paenibacillus</taxon>
    </lineage>
</organism>
<comment type="caution">
    <text evidence="2">The sequence shown here is derived from an EMBL/GenBank/DDBJ whole genome shotgun (WGS) entry which is preliminary data.</text>
</comment>
<reference evidence="2 3" key="1">
    <citation type="submission" date="2018-06" db="EMBL/GenBank/DDBJ databases">
        <title>Isolation of heavy metals resistant Paenibacillus silvae NC2 from Gold-Copper mine in ZiJin, China.</title>
        <authorList>
            <person name="Xu J."/>
            <person name="Mazhar H.S."/>
            <person name="Rensing C."/>
        </authorList>
    </citation>
    <scope>NUCLEOTIDE SEQUENCE [LARGE SCALE GENOMIC DNA]</scope>
    <source>
        <strain evidence="2 3">NC2</strain>
    </source>
</reference>
<evidence type="ECO:0000313" key="2">
    <source>
        <dbReference type="EMBL" id="PZT56802.1"/>
    </source>
</evidence>
<keyword evidence="1" id="KW-1133">Transmembrane helix</keyword>
<dbReference type="Proteomes" id="UP000249204">
    <property type="component" value="Unassembled WGS sequence"/>
</dbReference>
<protein>
    <submittedName>
        <fullName evidence="2">Uncharacterized protein</fullName>
    </submittedName>
</protein>
<keyword evidence="1" id="KW-0472">Membrane</keyword>
<keyword evidence="1" id="KW-0812">Transmembrane</keyword>
<feature type="transmembrane region" description="Helical" evidence="1">
    <location>
        <begin position="6"/>
        <end position="33"/>
    </location>
</feature>
<dbReference type="AlphaFoldDB" id="A0A2W6NLN3"/>
<evidence type="ECO:0000256" key="1">
    <source>
        <dbReference type="SAM" id="Phobius"/>
    </source>
</evidence>
<name>A0A2W6NLN3_9BACL</name>
<gene>
    <name evidence="2" type="ORF">DN757_05050</name>
</gene>
<dbReference type="RefSeq" id="WP_111269182.1">
    <property type="nucleotide sequence ID" value="NZ_QKWW01000015.1"/>
</dbReference>
<sequence>MYFFMLFLVGVVLCFLFPYGPMIVGGIIFAVVIDHYRQTSYIREDIQAIKNHLKLMNKEELEEYEMDQVYKNSDRIPSERMDVVNRQIELELERENKNKKT</sequence>
<dbReference type="EMBL" id="QKWW01000015">
    <property type="protein sequence ID" value="PZT56802.1"/>
    <property type="molecule type" value="Genomic_DNA"/>
</dbReference>
<proteinExistence type="predicted"/>
<evidence type="ECO:0000313" key="3">
    <source>
        <dbReference type="Proteomes" id="UP000249204"/>
    </source>
</evidence>
<accession>A0A2W6NLN3</accession>